<comment type="similarity">
    <text evidence="1">Belongs to the UDP-N-acetylglucosamine 2-epimerase family.</text>
</comment>
<dbReference type="Proteomes" id="UP000198981">
    <property type="component" value="Unassembled WGS sequence"/>
</dbReference>
<keyword evidence="4" id="KW-1185">Reference proteome</keyword>
<dbReference type="GO" id="GO:0016853">
    <property type="term" value="F:isomerase activity"/>
    <property type="evidence" value="ECO:0007669"/>
    <property type="project" value="UniProtKB-KW"/>
</dbReference>
<gene>
    <name evidence="3" type="ORF">SAMN03159343_0598</name>
</gene>
<dbReference type="SUPFAM" id="SSF53756">
    <property type="entry name" value="UDP-Glycosyltransferase/glycogen phosphorylase"/>
    <property type="match status" value="1"/>
</dbReference>
<dbReference type="STRING" id="1960309.SAMN03159343_0598"/>
<keyword evidence="1" id="KW-0413">Isomerase</keyword>
<dbReference type="InterPro" id="IPR003331">
    <property type="entry name" value="UDP_GlcNAc_Epimerase_2_dom"/>
</dbReference>
<dbReference type="PANTHER" id="PTHR43174">
    <property type="entry name" value="UDP-N-ACETYLGLUCOSAMINE 2-EPIMERASE"/>
    <property type="match status" value="1"/>
</dbReference>
<reference evidence="4" key="1">
    <citation type="submission" date="2016-10" db="EMBL/GenBank/DDBJ databases">
        <authorList>
            <person name="Varghese N."/>
            <person name="Submissions S."/>
        </authorList>
    </citation>
    <scope>NUCLEOTIDE SEQUENCE [LARGE SCALE GENOMIC DNA]</scope>
    <source>
        <strain evidence="4">DSM 45722</strain>
    </source>
</reference>
<accession>A0A1G4XD86</accession>
<dbReference type="CDD" id="cd03786">
    <property type="entry name" value="GTB_UDP-GlcNAc_2-Epimerase"/>
    <property type="match status" value="1"/>
</dbReference>
<dbReference type="EMBL" id="FMUH01000001">
    <property type="protein sequence ID" value="SCX39137.1"/>
    <property type="molecule type" value="Genomic_DNA"/>
</dbReference>
<evidence type="ECO:0000313" key="3">
    <source>
        <dbReference type="EMBL" id="SCX39137.1"/>
    </source>
</evidence>
<proteinExistence type="inferred from homology"/>
<evidence type="ECO:0000313" key="4">
    <source>
        <dbReference type="Proteomes" id="UP000198981"/>
    </source>
</evidence>
<organism evidence="3 4">
    <name type="scientific">Klenkia marina</name>
    <dbReference type="NCBI Taxonomy" id="1960309"/>
    <lineage>
        <taxon>Bacteria</taxon>
        <taxon>Bacillati</taxon>
        <taxon>Actinomycetota</taxon>
        <taxon>Actinomycetes</taxon>
        <taxon>Geodermatophilales</taxon>
        <taxon>Geodermatophilaceae</taxon>
        <taxon>Klenkia</taxon>
    </lineage>
</organism>
<dbReference type="RefSeq" id="WP_207798265.1">
    <property type="nucleotide sequence ID" value="NZ_FMUH01000001.1"/>
</dbReference>
<feature type="domain" description="UDP-N-acetylglucosamine 2-epimerase" evidence="2">
    <location>
        <begin position="32"/>
        <end position="353"/>
    </location>
</feature>
<dbReference type="InterPro" id="IPR029767">
    <property type="entry name" value="WecB-like"/>
</dbReference>
<dbReference type="PANTHER" id="PTHR43174:SF1">
    <property type="entry name" value="UDP-N-ACETYLGLUCOSAMINE 2-EPIMERASE"/>
    <property type="match status" value="1"/>
</dbReference>
<protein>
    <submittedName>
        <fullName evidence="3">UDP-N-acetylglucosamine 2-epimerase (Non-hydrolysing)</fullName>
    </submittedName>
</protein>
<dbReference type="AlphaFoldDB" id="A0A1G4XD86"/>
<evidence type="ECO:0000256" key="1">
    <source>
        <dbReference type="RuleBase" id="RU003513"/>
    </source>
</evidence>
<evidence type="ECO:0000259" key="2">
    <source>
        <dbReference type="Pfam" id="PF02350"/>
    </source>
</evidence>
<sequence>MTPRVAVVMGTRPEIIKLAPVVAALGPAARPLATGQHWDAALTDVFFAGVGMPRPLQPLRGIGGRDRAGQVAAMLTGLTEWFRSDRPDAVVVQGDTNSANAGAQAAHHLGIPVVHVEAGLRSHDRSMPEEVNRLVIGAVADVHCAATAGNAEHLLRAGAPPEAVHVTGNTIVEATLRALPAAPLRAAVQEAYGVVPDGYVLATVHRPENTDDPARLQALLRALGGLGLPVLLPLHPRTRAALAATGAVVPPSVRCTAPVDHPTFLALAAGARLLVSDSGGVQEEVTVLGKPLVVVRRSTERPEAVDAGFAVLTGPDGVQDAAARLLRPGWPEQLARSSSPFGDGHAGERIAALVLTAARVPVLG</sequence>
<dbReference type="NCBIfam" id="TIGR00236">
    <property type="entry name" value="wecB"/>
    <property type="match status" value="1"/>
</dbReference>
<dbReference type="Pfam" id="PF02350">
    <property type="entry name" value="Epimerase_2"/>
    <property type="match status" value="1"/>
</dbReference>
<dbReference type="Gene3D" id="3.40.50.2000">
    <property type="entry name" value="Glycogen Phosphorylase B"/>
    <property type="match status" value="2"/>
</dbReference>
<name>A0A1G4XD86_9ACTN</name>